<dbReference type="Proteomes" id="UP000325780">
    <property type="component" value="Unassembled WGS sequence"/>
</dbReference>
<evidence type="ECO:0000313" key="2">
    <source>
        <dbReference type="Proteomes" id="UP000325780"/>
    </source>
</evidence>
<protein>
    <submittedName>
        <fullName evidence="1">Uncharacterized protein</fullName>
    </submittedName>
</protein>
<dbReference type="EMBL" id="ML742262">
    <property type="protein sequence ID" value="KAE8146437.1"/>
    <property type="molecule type" value="Genomic_DNA"/>
</dbReference>
<gene>
    <name evidence="1" type="ORF">BDV25DRAFT_162442</name>
</gene>
<evidence type="ECO:0000313" key="1">
    <source>
        <dbReference type="EMBL" id="KAE8146437.1"/>
    </source>
</evidence>
<keyword evidence="2" id="KW-1185">Reference proteome</keyword>
<sequence length="83" mass="8863">MISTQMEAVKCDPIGNNPTAAAFIRSLAPTIAACLSLLWIELWAGSENAVYDASTCPEYSTHDVAFRKWGGCVEAIGEAALDQ</sequence>
<organism evidence="1 2">
    <name type="scientific">Aspergillus avenaceus</name>
    <dbReference type="NCBI Taxonomy" id="36643"/>
    <lineage>
        <taxon>Eukaryota</taxon>
        <taxon>Fungi</taxon>
        <taxon>Dikarya</taxon>
        <taxon>Ascomycota</taxon>
        <taxon>Pezizomycotina</taxon>
        <taxon>Eurotiomycetes</taxon>
        <taxon>Eurotiomycetidae</taxon>
        <taxon>Eurotiales</taxon>
        <taxon>Aspergillaceae</taxon>
        <taxon>Aspergillus</taxon>
        <taxon>Aspergillus subgen. Circumdati</taxon>
    </lineage>
</organism>
<proteinExistence type="predicted"/>
<accession>A0A5N6TJD0</accession>
<name>A0A5N6TJD0_ASPAV</name>
<reference evidence="1 2" key="1">
    <citation type="submission" date="2019-04" db="EMBL/GenBank/DDBJ databases">
        <title>Friends and foes A comparative genomics study of 23 Aspergillus species from section Flavi.</title>
        <authorList>
            <consortium name="DOE Joint Genome Institute"/>
            <person name="Kjaerbolling I."/>
            <person name="Vesth T."/>
            <person name="Frisvad J.C."/>
            <person name="Nybo J.L."/>
            <person name="Theobald S."/>
            <person name="Kildgaard S."/>
            <person name="Isbrandt T."/>
            <person name="Kuo A."/>
            <person name="Sato A."/>
            <person name="Lyhne E.K."/>
            <person name="Kogle M.E."/>
            <person name="Wiebenga A."/>
            <person name="Kun R.S."/>
            <person name="Lubbers R.J."/>
            <person name="Makela M.R."/>
            <person name="Barry K."/>
            <person name="Chovatia M."/>
            <person name="Clum A."/>
            <person name="Daum C."/>
            <person name="Haridas S."/>
            <person name="He G."/>
            <person name="LaButti K."/>
            <person name="Lipzen A."/>
            <person name="Mondo S."/>
            <person name="Riley R."/>
            <person name="Salamov A."/>
            <person name="Simmons B.A."/>
            <person name="Magnuson J.K."/>
            <person name="Henrissat B."/>
            <person name="Mortensen U.H."/>
            <person name="Larsen T.O."/>
            <person name="Devries R.P."/>
            <person name="Grigoriev I.V."/>
            <person name="Machida M."/>
            <person name="Baker S.E."/>
            <person name="Andersen M.R."/>
        </authorList>
    </citation>
    <scope>NUCLEOTIDE SEQUENCE [LARGE SCALE GENOMIC DNA]</scope>
    <source>
        <strain evidence="1 2">IBT 18842</strain>
    </source>
</reference>
<dbReference type="AlphaFoldDB" id="A0A5N6TJD0"/>